<evidence type="ECO:0000313" key="2">
    <source>
        <dbReference type="Proteomes" id="UP001234297"/>
    </source>
</evidence>
<keyword evidence="2" id="KW-1185">Reference proteome</keyword>
<protein>
    <submittedName>
        <fullName evidence="1">Uncharacterized protein</fullName>
    </submittedName>
</protein>
<comment type="caution">
    <text evidence="1">The sequence shown here is derived from an EMBL/GenBank/DDBJ whole genome shotgun (WGS) entry which is preliminary data.</text>
</comment>
<dbReference type="Proteomes" id="UP001234297">
    <property type="component" value="Chromosome 5"/>
</dbReference>
<name>A0ACC2M2F1_PERAE</name>
<evidence type="ECO:0000313" key="1">
    <source>
        <dbReference type="EMBL" id="KAJ8639643.1"/>
    </source>
</evidence>
<accession>A0ACC2M2F1</accession>
<reference evidence="1 2" key="1">
    <citation type="journal article" date="2022" name="Hortic Res">
        <title>A haplotype resolved chromosomal level avocado genome allows analysis of novel avocado genes.</title>
        <authorList>
            <person name="Nath O."/>
            <person name="Fletcher S.J."/>
            <person name="Hayward A."/>
            <person name="Shaw L.M."/>
            <person name="Masouleh A.K."/>
            <person name="Furtado A."/>
            <person name="Henry R.J."/>
            <person name="Mitter N."/>
        </authorList>
    </citation>
    <scope>NUCLEOTIDE SEQUENCE [LARGE SCALE GENOMIC DNA]</scope>
    <source>
        <strain evidence="2">cv. Hass</strain>
    </source>
</reference>
<gene>
    <name evidence="1" type="ORF">MRB53_016337</name>
</gene>
<organism evidence="1 2">
    <name type="scientific">Persea americana</name>
    <name type="common">Avocado</name>
    <dbReference type="NCBI Taxonomy" id="3435"/>
    <lineage>
        <taxon>Eukaryota</taxon>
        <taxon>Viridiplantae</taxon>
        <taxon>Streptophyta</taxon>
        <taxon>Embryophyta</taxon>
        <taxon>Tracheophyta</taxon>
        <taxon>Spermatophyta</taxon>
        <taxon>Magnoliopsida</taxon>
        <taxon>Magnoliidae</taxon>
        <taxon>Laurales</taxon>
        <taxon>Lauraceae</taxon>
        <taxon>Persea</taxon>
    </lineage>
</organism>
<sequence length="98" mass="11202">MKKVTSMTEFITGYKEAFGVISKSIEEVGHTMLDPSERLSETIAAELKKIVELSSADLDIAHEWLNHSSDSLTTFLHSKDKLAWIFRHLERMHRETGL</sequence>
<dbReference type="EMBL" id="CM056813">
    <property type="protein sequence ID" value="KAJ8639643.1"/>
    <property type="molecule type" value="Genomic_DNA"/>
</dbReference>
<proteinExistence type="predicted"/>